<evidence type="ECO:0000313" key="2">
    <source>
        <dbReference type="Proteomes" id="UP000037566"/>
    </source>
</evidence>
<reference evidence="1" key="1">
    <citation type="submission" date="2015-08" db="EMBL/GenBank/DDBJ databases">
        <title>Draft genome sequence of Komagataeibacter europaeus CECT 8546 a cellulose producer strain from vinegar produced by the traditional method.</title>
        <authorList>
            <person name="Poehlein A."/>
            <person name="Valera M.J."/>
            <person name="Haack F.S."/>
            <person name="Mas A."/>
            <person name="Daniel R."/>
            <person name="Streit W.R."/>
            <person name="Mateo E."/>
        </authorList>
    </citation>
    <scope>NUCLEOTIDE SEQUENCE [LARGE SCALE GENOMIC DNA]</scope>
    <source>
        <strain evidence="1">CECT 8546</strain>
    </source>
</reference>
<organism evidence="1 2">
    <name type="scientific">Komagataeibacter europaeus</name>
    <name type="common">Gluconacetobacter europaeus</name>
    <dbReference type="NCBI Taxonomy" id="33995"/>
    <lineage>
        <taxon>Bacteria</taxon>
        <taxon>Pseudomonadati</taxon>
        <taxon>Pseudomonadota</taxon>
        <taxon>Alphaproteobacteria</taxon>
        <taxon>Acetobacterales</taxon>
        <taxon>Acetobacteraceae</taxon>
        <taxon>Komagataeibacter</taxon>
    </lineage>
</organism>
<gene>
    <name evidence="1" type="ORF">KOEU_32470</name>
</gene>
<evidence type="ECO:0000313" key="1">
    <source>
        <dbReference type="EMBL" id="KON63273.1"/>
    </source>
</evidence>
<keyword evidence="2" id="KW-1185">Reference proteome</keyword>
<dbReference type="EMBL" id="LHUQ01000035">
    <property type="protein sequence ID" value="KON63273.1"/>
    <property type="molecule type" value="Genomic_DNA"/>
</dbReference>
<protein>
    <submittedName>
        <fullName evidence="1">Uncharacterized protein</fullName>
    </submittedName>
</protein>
<dbReference type="PATRIC" id="fig|33995.3.peg.3601"/>
<dbReference type="AlphaFoldDB" id="A0A0M0EDE8"/>
<proteinExistence type="predicted"/>
<comment type="caution">
    <text evidence="1">The sequence shown here is derived from an EMBL/GenBank/DDBJ whole genome shotgun (WGS) entry which is preliminary data.</text>
</comment>
<sequence length="101" mass="11628">MSRPLWGANLHAFFLQMIHCLLDDRTGYLFLPFWEAEPQLAVTLCWLRKMQNLLCKKEDTRKEGELKALLEEGKTTLLSRLIPALERDAAAIEASLVTPWT</sequence>
<accession>A0A0M0EDE8</accession>
<name>A0A0M0EDE8_KOMEU</name>
<dbReference type="Proteomes" id="UP000037566">
    <property type="component" value="Unassembled WGS sequence"/>
</dbReference>